<name>A0AAD6R7V7_9ROSI</name>
<organism evidence="2 3">
    <name type="scientific">Populus alba x Populus x berolinensis</name>
    <dbReference type="NCBI Taxonomy" id="444605"/>
    <lineage>
        <taxon>Eukaryota</taxon>
        <taxon>Viridiplantae</taxon>
        <taxon>Streptophyta</taxon>
        <taxon>Embryophyta</taxon>
        <taxon>Tracheophyta</taxon>
        <taxon>Spermatophyta</taxon>
        <taxon>Magnoliopsida</taxon>
        <taxon>eudicotyledons</taxon>
        <taxon>Gunneridae</taxon>
        <taxon>Pentapetalae</taxon>
        <taxon>rosids</taxon>
        <taxon>fabids</taxon>
        <taxon>Malpighiales</taxon>
        <taxon>Salicaceae</taxon>
        <taxon>Saliceae</taxon>
        <taxon>Populus</taxon>
    </lineage>
</organism>
<protein>
    <submittedName>
        <fullName evidence="2">Uncharacterized protein</fullName>
    </submittedName>
</protein>
<dbReference type="AlphaFoldDB" id="A0AAD6R7V7"/>
<evidence type="ECO:0000313" key="3">
    <source>
        <dbReference type="Proteomes" id="UP001164929"/>
    </source>
</evidence>
<dbReference type="Proteomes" id="UP001164929">
    <property type="component" value="Chromosome 3"/>
</dbReference>
<accession>A0AAD6R7V7</accession>
<proteinExistence type="predicted"/>
<evidence type="ECO:0000256" key="1">
    <source>
        <dbReference type="SAM" id="MobiDB-lite"/>
    </source>
</evidence>
<sequence length="73" mass="8102">MILSSQAEWQQAPKIIKGLKGQRRSLLGNDTEEAMQSEEDDYGGSHTGKIETSANLREIPIRVMPLKPLLQAP</sequence>
<feature type="region of interest" description="Disordered" evidence="1">
    <location>
        <begin position="28"/>
        <end position="53"/>
    </location>
</feature>
<keyword evidence="3" id="KW-1185">Reference proteome</keyword>
<comment type="caution">
    <text evidence="2">The sequence shown here is derived from an EMBL/GenBank/DDBJ whole genome shotgun (WGS) entry which is preliminary data.</text>
</comment>
<evidence type="ECO:0000313" key="2">
    <source>
        <dbReference type="EMBL" id="KAJ7003854.1"/>
    </source>
</evidence>
<gene>
    <name evidence="2" type="ORF">NC653_008907</name>
</gene>
<feature type="compositionally biased region" description="Acidic residues" evidence="1">
    <location>
        <begin position="30"/>
        <end position="42"/>
    </location>
</feature>
<dbReference type="EMBL" id="JAQIZT010000003">
    <property type="protein sequence ID" value="KAJ7003854.1"/>
    <property type="molecule type" value="Genomic_DNA"/>
</dbReference>
<reference evidence="2" key="1">
    <citation type="journal article" date="2023" name="Mol. Ecol. Resour.">
        <title>Chromosome-level genome assembly of a triploid poplar Populus alba 'Berolinensis'.</title>
        <authorList>
            <person name="Chen S."/>
            <person name="Yu Y."/>
            <person name="Wang X."/>
            <person name="Wang S."/>
            <person name="Zhang T."/>
            <person name="Zhou Y."/>
            <person name="He R."/>
            <person name="Meng N."/>
            <person name="Wang Y."/>
            <person name="Liu W."/>
            <person name="Liu Z."/>
            <person name="Liu J."/>
            <person name="Guo Q."/>
            <person name="Huang H."/>
            <person name="Sederoff R.R."/>
            <person name="Wang G."/>
            <person name="Qu G."/>
            <person name="Chen S."/>
        </authorList>
    </citation>
    <scope>NUCLEOTIDE SEQUENCE</scope>
    <source>
        <strain evidence="2">SC-2020</strain>
    </source>
</reference>